<proteinExistence type="predicted"/>
<reference evidence="2" key="2">
    <citation type="submission" date="2023-01" db="EMBL/GenBank/DDBJ databases">
        <authorList>
            <person name="Sun Q."/>
            <person name="Evtushenko L."/>
        </authorList>
    </citation>
    <scope>NUCLEOTIDE SEQUENCE</scope>
    <source>
        <strain evidence="2">VKM Ac-1321</strain>
    </source>
</reference>
<reference evidence="2" key="1">
    <citation type="journal article" date="2014" name="Int. J. Syst. Evol. Microbiol.">
        <title>Complete genome sequence of Corynebacterium casei LMG S-19264T (=DSM 44701T), isolated from a smear-ripened cheese.</title>
        <authorList>
            <consortium name="US DOE Joint Genome Institute (JGI-PGF)"/>
            <person name="Walter F."/>
            <person name="Albersmeier A."/>
            <person name="Kalinowski J."/>
            <person name="Ruckert C."/>
        </authorList>
    </citation>
    <scope>NUCLEOTIDE SEQUENCE</scope>
    <source>
        <strain evidence="2">VKM Ac-1321</strain>
    </source>
</reference>
<name>A0A9W6NQZ5_9ACTN</name>
<dbReference type="EMBL" id="BSFP01000063">
    <property type="protein sequence ID" value="GLL05756.1"/>
    <property type="molecule type" value="Genomic_DNA"/>
</dbReference>
<feature type="compositionally biased region" description="Low complexity" evidence="1">
    <location>
        <begin position="28"/>
        <end position="46"/>
    </location>
</feature>
<dbReference type="Proteomes" id="UP001143480">
    <property type="component" value="Unassembled WGS sequence"/>
</dbReference>
<sequence>MLILAVVGALCGYVLGLRDIDENKSLAGDDPSAVSSAGASAGSPAVRRATGDCPQFISAAAKLQDAGVAVPLKLVQYLRTDADKEAWICRESDGTGLWYQGHDRKPDWYSEGEIPVEGQNGLLRPGVVEDAKNRTYSVTNNGTTYVVSLKGLKIGNSTYGVAQLNPPA</sequence>
<evidence type="ECO:0000313" key="3">
    <source>
        <dbReference type="Proteomes" id="UP001143480"/>
    </source>
</evidence>
<evidence type="ECO:0000256" key="1">
    <source>
        <dbReference type="SAM" id="MobiDB-lite"/>
    </source>
</evidence>
<protein>
    <submittedName>
        <fullName evidence="2">Uncharacterized protein</fullName>
    </submittedName>
</protein>
<comment type="caution">
    <text evidence="2">The sequence shown here is derived from an EMBL/GenBank/DDBJ whole genome shotgun (WGS) entry which is preliminary data.</text>
</comment>
<keyword evidence="3" id="KW-1185">Reference proteome</keyword>
<dbReference type="AlphaFoldDB" id="A0A9W6NQZ5"/>
<evidence type="ECO:0000313" key="2">
    <source>
        <dbReference type="EMBL" id="GLL05756.1"/>
    </source>
</evidence>
<accession>A0A9W6NQZ5</accession>
<feature type="region of interest" description="Disordered" evidence="1">
    <location>
        <begin position="27"/>
        <end position="46"/>
    </location>
</feature>
<organism evidence="2 3">
    <name type="scientific">Dactylosporangium matsuzakiense</name>
    <dbReference type="NCBI Taxonomy" id="53360"/>
    <lineage>
        <taxon>Bacteria</taxon>
        <taxon>Bacillati</taxon>
        <taxon>Actinomycetota</taxon>
        <taxon>Actinomycetes</taxon>
        <taxon>Micromonosporales</taxon>
        <taxon>Micromonosporaceae</taxon>
        <taxon>Dactylosporangium</taxon>
    </lineage>
</organism>
<gene>
    <name evidence="2" type="ORF">GCM10017581_075030</name>
</gene>